<proteinExistence type="predicted"/>
<gene>
    <name evidence="1" type="ORF">GA0061102_104010</name>
</gene>
<dbReference type="AlphaFoldDB" id="A0A1C3WTV7"/>
<keyword evidence="2" id="KW-1185">Reference proteome</keyword>
<dbReference type="Proteomes" id="UP000199435">
    <property type="component" value="Unassembled WGS sequence"/>
</dbReference>
<dbReference type="OrthoDB" id="8404410at2"/>
<dbReference type="EMBL" id="FMAH01000040">
    <property type="protein sequence ID" value="SCB43380.1"/>
    <property type="molecule type" value="Genomic_DNA"/>
</dbReference>
<dbReference type="RefSeq" id="WP_092854326.1">
    <property type="nucleotide sequence ID" value="NZ_FMAH01000040.1"/>
</dbReference>
<evidence type="ECO:0000313" key="1">
    <source>
        <dbReference type="EMBL" id="SCB43380.1"/>
    </source>
</evidence>
<protein>
    <submittedName>
        <fullName evidence="1">Uncharacterized protein</fullName>
    </submittedName>
</protein>
<name>A0A1C3WTV7_9HYPH</name>
<evidence type="ECO:0000313" key="2">
    <source>
        <dbReference type="Proteomes" id="UP000199435"/>
    </source>
</evidence>
<organism evidence="1 2">
    <name type="scientific">Rhizobium miluonense</name>
    <dbReference type="NCBI Taxonomy" id="411945"/>
    <lineage>
        <taxon>Bacteria</taxon>
        <taxon>Pseudomonadati</taxon>
        <taxon>Pseudomonadota</taxon>
        <taxon>Alphaproteobacteria</taxon>
        <taxon>Hyphomicrobiales</taxon>
        <taxon>Rhizobiaceae</taxon>
        <taxon>Rhizobium/Agrobacterium group</taxon>
        <taxon>Rhizobium</taxon>
    </lineage>
</organism>
<reference evidence="2" key="1">
    <citation type="submission" date="2016-08" db="EMBL/GenBank/DDBJ databases">
        <authorList>
            <person name="Varghese N."/>
            <person name="Submissions Spin"/>
        </authorList>
    </citation>
    <scope>NUCLEOTIDE SEQUENCE [LARGE SCALE GENOMIC DNA]</scope>
    <source>
        <strain evidence="2">HAMBI 2971</strain>
    </source>
</reference>
<sequence length="395" mass="43829">MRNHAVAAAGGAVPVGNILASLRDMLKSGDVGGALSLLDTEPESHQAESPLSKLYAAWQSAFNNWVNSVSRDEDLPEGPLHDACEEAFAALLSCQCHSAEEVQLKLAYFSLDRDLRDWDVYYSAALINTLRIDAAKIKHPERRVSPSGNIPILYDEWLAVRNRDIAPQTEEEAEAGYEKYADLQSRIIAAEPQTPSDVAIQFLVDTDDADSSYSKIFLERIRQISQSATPLANRNLMSTQHLNLTEAMGRLGDLLNEAAAIVRDNPELKIDRIAVNEHGVHTFIKNAALAPQSYLTEAIASYKKAQRAWWTLCRVSDDTDDSREWHAYEAAADDVLYHPCRNLDEVREKARFITSNDNAFDSLRNCYLPDGTAVLVQFLRSLLGNPVDNGPITSS</sequence>
<accession>A0A1C3WTV7</accession>
<dbReference type="STRING" id="411945.GA0061102_104010"/>